<dbReference type="InterPro" id="IPR041788">
    <property type="entry name" value="FARP1/FARP2/FRMD7_FERM_C"/>
</dbReference>
<dbReference type="KEGG" id="char:105896231"/>
<feature type="domain" description="FERM" evidence="4">
    <location>
        <begin position="5"/>
        <end position="295"/>
    </location>
</feature>
<sequence length="739" mass="82399">KESLLRLRVIFLDDSENTFEVEQKALGNDFYNKVCGHLRLLEKEYFGLEFRHQCGTFVWLDFLKPLVKQVKNISDLSFRFLVKFFPPDPGQLQKELTRYLFALQIKQDLSNGSLTCNDNSAALLVSQLLQAEIGDYVEELDMQHLETKKYVPNQECLQKKILRFHKRHRGQTPAEADAQLLEVARKLDMYGIRPQAASDGEGTKINLAVTHSGVLVFQGNRKINTFSWAKIRKMSFKRKHFLIKLHAKIVVSALWCNTVFDFCKDTLEFAMASRDVCKAFWKMCVECHAFFRLSEEPKTRHKSLLYSKGSCFRYSGRTQKQLLDCVKKGERKNLPFERKYYKVHYETRQCRSSPDLLTDVSKQVYEQSCGFPHAGCTQGGMRSQSAVEVLFSTDLDRPQARIAEPSLFAQSRSSSFSGVEAASASATLLPGLGTLPLRWQGQGGGPQRGRLLGNTQQLVLLYPNPHTHPYACLGLPPVLPILPLPTQAFCLEHMPCVLPLPGCCHHHHHHHLHPPAPPHSLLPADDVFRSSSFSNATTFSPVRRQRCMGFAPTFGLPSGLFAVAGCTGGSGRGCGSSGGGGGRLDFTREELGHFSDDSSYQSALPRRSWSQSDMKFVRQPAPASEFRPLGHYPHLSRRQGPVRPTHLPLRSSPGPDRPASMCYVGGGGSTGSRAELSHSDSDSEVMCPFYCPALATLGRTGPLARMRISSGSLQLDEEEEDTVNLGEAERAGAVDKQKP</sequence>
<proteinExistence type="predicted"/>
<dbReference type="CDD" id="cd13193">
    <property type="entry name" value="FERM_C_FARP1-like"/>
    <property type="match status" value="1"/>
</dbReference>
<dbReference type="InterPro" id="IPR014352">
    <property type="entry name" value="FERM/acyl-CoA-bd_prot_sf"/>
</dbReference>
<evidence type="ECO:0000313" key="6">
    <source>
        <dbReference type="RefSeq" id="XP_031427188.1"/>
    </source>
</evidence>
<dbReference type="PANTHER" id="PTHR45858">
    <property type="entry name" value="FERM DOMAIN CONTAINING PROTEIN"/>
    <property type="match status" value="1"/>
</dbReference>
<dbReference type="GO" id="GO:0005085">
    <property type="term" value="F:guanyl-nucleotide exchange factor activity"/>
    <property type="evidence" value="ECO:0007669"/>
    <property type="project" value="UniProtKB-KW"/>
</dbReference>
<keyword evidence="2" id="KW-0677">Repeat</keyword>
<keyword evidence="5" id="KW-1185">Reference proteome</keyword>
<dbReference type="OrthoDB" id="9990815at2759"/>
<dbReference type="SMART" id="SM01196">
    <property type="entry name" value="FERM_C"/>
    <property type="match status" value="1"/>
</dbReference>
<dbReference type="InterPro" id="IPR035963">
    <property type="entry name" value="FERM_2"/>
</dbReference>
<dbReference type="InterPro" id="IPR018979">
    <property type="entry name" value="FERM_N"/>
</dbReference>
<dbReference type="InterPro" id="IPR011993">
    <property type="entry name" value="PH-like_dom_sf"/>
</dbReference>
<dbReference type="FunFam" id="2.30.29.30:FF:000002">
    <property type="entry name" value="Band 4.1-like protein 5 isoform 1"/>
    <property type="match status" value="1"/>
</dbReference>
<dbReference type="Pfam" id="PF09379">
    <property type="entry name" value="FERM_N"/>
    <property type="match status" value="1"/>
</dbReference>
<dbReference type="Gene3D" id="3.10.20.90">
    <property type="entry name" value="Phosphatidylinositol 3-kinase Catalytic Subunit, Chain A, domain 1"/>
    <property type="match status" value="1"/>
</dbReference>
<name>A0A6P8FFG4_CLUHA</name>
<dbReference type="PROSITE" id="PS50057">
    <property type="entry name" value="FERM_3"/>
    <property type="match status" value="1"/>
</dbReference>
<dbReference type="InterPro" id="IPR019749">
    <property type="entry name" value="Band_41_domain"/>
</dbReference>
<feature type="compositionally biased region" description="Basic and acidic residues" evidence="3">
    <location>
        <begin position="727"/>
        <end position="739"/>
    </location>
</feature>
<evidence type="ECO:0000256" key="3">
    <source>
        <dbReference type="SAM" id="MobiDB-lite"/>
    </source>
</evidence>
<feature type="non-terminal residue" evidence="6">
    <location>
        <position position="1"/>
    </location>
</feature>
<dbReference type="PANTHER" id="PTHR45858:SF1">
    <property type="entry name" value="FERM DOMAIN-CONTAINING PROTEIN 7"/>
    <property type="match status" value="1"/>
</dbReference>
<evidence type="ECO:0000256" key="2">
    <source>
        <dbReference type="ARBA" id="ARBA00022737"/>
    </source>
</evidence>
<dbReference type="InterPro" id="IPR019748">
    <property type="entry name" value="FERM_central"/>
</dbReference>
<accession>A0A6P8FFG4</accession>
<dbReference type="Pfam" id="PF08736">
    <property type="entry name" value="FA"/>
    <property type="match status" value="1"/>
</dbReference>
<dbReference type="InterPro" id="IPR051835">
    <property type="entry name" value="RAC1-GEF"/>
</dbReference>
<evidence type="ECO:0000256" key="1">
    <source>
        <dbReference type="ARBA" id="ARBA00022658"/>
    </source>
</evidence>
<gene>
    <name evidence="6" type="primary">LOC105896231</name>
</gene>
<dbReference type="Pfam" id="PF00373">
    <property type="entry name" value="FERM_M"/>
    <property type="match status" value="1"/>
</dbReference>
<dbReference type="SMART" id="SM00295">
    <property type="entry name" value="B41"/>
    <property type="match status" value="1"/>
</dbReference>
<dbReference type="FunFam" id="1.20.80.10:FF:000005">
    <property type="entry name" value="FERM, RhoGEF and pleckstrin domain-containing protein 1"/>
    <property type="match status" value="1"/>
</dbReference>
<feature type="region of interest" description="Disordered" evidence="3">
    <location>
        <begin position="711"/>
        <end position="739"/>
    </location>
</feature>
<dbReference type="Gene3D" id="1.20.80.10">
    <property type="match status" value="1"/>
</dbReference>
<dbReference type="SMART" id="SM01195">
    <property type="entry name" value="FA"/>
    <property type="match status" value="1"/>
</dbReference>
<dbReference type="PROSITE" id="PS00660">
    <property type="entry name" value="FERM_1"/>
    <property type="match status" value="1"/>
</dbReference>
<evidence type="ECO:0000259" key="4">
    <source>
        <dbReference type="PROSITE" id="PS50057"/>
    </source>
</evidence>
<dbReference type="Proteomes" id="UP000515152">
    <property type="component" value="Chromosome 8"/>
</dbReference>
<dbReference type="InterPro" id="IPR029071">
    <property type="entry name" value="Ubiquitin-like_domsf"/>
</dbReference>
<dbReference type="RefSeq" id="XP_031427188.1">
    <property type="nucleotide sequence ID" value="XM_031571328.2"/>
</dbReference>
<dbReference type="FunFam" id="3.10.20.90:FF:000040">
    <property type="entry name" value="FERM, RhoGEF and pleckstrin domain-containing protein"/>
    <property type="match status" value="1"/>
</dbReference>
<dbReference type="InterPro" id="IPR019747">
    <property type="entry name" value="FERM_CS"/>
</dbReference>
<evidence type="ECO:0000313" key="5">
    <source>
        <dbReference type="Proteomes" id="UP000515152"/>
    </source>
</evidence>
<dbReference type="SUPFAM" id="SSF47031">
    <property type="entry name" value="Second domain of FERM"/>
    <property type="match status" value="1"/>
</dbReference>
<dbReference type="AlphaFoldDB" id="A0A6P8FFG4"/>
<dbReference type="InterPro" id="IPR000798">
    <property type="entry name" value="Ez/rad/moesin-like"/>
</dbReference>
<dbReference type="SUPFAM" id="SSF54236">
    <property type="entry name" value="Ubiquitin-like"/>
    <property type="match status" value="1"/>
</dbReference>
<dbReference type="InterPro" id="IPR000299">
    <property type="entry name" value="FERM_domain"/>
</dbReference>
<protein>
    <submittedName>
        <fullName evidence="6">FERM domain-containing protein 7</fullName>
    </submittedName>
</protein>
<dbReference type="GeneID" id="105896231"/>
<organism evidence="5 6">
    <name type="scientific">Clupea harengus</name>
    <name type="common">Atlantic herring</name>
    <dbReference type="NCBI Taxonomy" id="7950"/>
    <lineage>
        <taxon>Eukaryota</taxon>
        <taxon>Metazoa</taxon>
        <taxon>Chordata</taxon>
        <taxon>Craniata</taxon>
        <taxon>Vertebrata</taxon>
        <taxon>Euteleostomi</taxon>
        <taxon>Actinopterygii</taxon>
        <taxon>Neopterygii</taxon>
        <taxon>Teleostei</taxon>
        <taxon>Clupei</taxon>
        <taxon>Clupeiformes</taxon>
        <taxon>Clupeoidei</taxon>
        <taxon>Clupeidae</taxon>
        <taxon>Clupea</taxon>
    </lineage>
</organism>
<dbReference type="PRINTS" id="PR00935">
    <property type="entry name" value="BAND41"/>
</dbReference>
<dbReference type="Pfam" id="PF09380">
    <property type="entry name" value="FERM_C"/>
    <property type="match status" value="1"/>
</dbReference>
<keyword evidence="1" id="KW-0344">Guanine-nucleotide releasing factor</keyword>
<feature type="region of interest" description="Disordered" evidence="3">
    <location>
        <begin position="627"/>
        <end position="658"/>
    </location>
</feature>
<dbReference type="Gene3D" id="2.30.29.30">
    <property type="entry name" value="Pleckstrin-homology domain (PH domain)/Phosphotyrosine-binding domain (PTB)"/>
    <property type="match status" value="1"/>
</dbReference>
<dbReference type="InterPro" id="IPR018980">
    <property type="entry name" value="FERM_PH-like_C"/>
</dbReference>
<reference evidence="6" key="1">
    <citation type="submission" date="2025-08" db="UniProtKB">
        <authorList>
            <consortium name="RefSeq"/>
        </authorList>
    </citation>
    <scope>IDENTIFICATION</scope>
</reference>
<dbReference type="CDD" id="cd14473">
    <property type="entry name" value="FERM_B-lobe"/>
    <property type="match status" value="1"/>
</dbReference>
<dbReference type="PRINTS" id="PR00661">
    <property type="entry name" value="ERMFAMILY"/>
</dbReference>
<dbReference type="SUPFAM" id="SSF50729">
    <property type="entry name" value="PH domain-like"/>
    <property type="match status" value="1"/>
</dbReference>
<dbReference type="InterPro" id="IPR014847">
    <property type="entry name" value="FA"/>
</dbReference>
<dbReference type="GO" id="GO:0008092">
    <property type="term" value="F:cytoskeletal protein binding"/>
    <property type="evidence" value="ECO:0007669"/>
    <property type="project" value="InterPro"/>
</dbReference>